<dbReference type="EMBL" id="GBRH01190513">
    <property type="protein sequence ID" value="JAE07383.1"/>
    <property type="molecule type" value="Transcribed_RNA"/>
</dbReference>
<accession>A0A0A9FGH8</accession>
<protein>
    <submittedName>
        <fullName evidence="1">Uncharacterized protein</fullName>
    </submittedName>
</protein>
<reference evidence="1" key="2">
    <citation type="journal article" date="2015" name="Data Brief">
        <title>Shoot transcriptome of the giant reed, Arundo donax.</title>
        <authorList>
            <person name="Barrero R.A."/>
            <person name="Guerrero F.D."/>
            <person name="Moolhuijzen P."/>
            <person name="Goolsby J.A."/>
            <person name="Tidwell J."/>
            <person name="Bellgard S.E."/>
            <person name="Bellgard M.I."/>
        </authorList>
    </citation>
    <scope>NUCLEOTIDE SEQUENCE</scope>
    <source>
        <tissue evidence="1">Shoot tissue taken approximately 20 cm above the soil surface</tissue>
    </source>
</reference>
<organism evidence="1">
    <name type="scientific">Arundo donax</name>
    <name type="common">Giant reed</name>
    <name type="synonym">Donax arundinaceus</name>
    <dbReference type="NCBI Taxonomy" id="35708"/>
    <lineage>
        <taxon>Eukaryota</taxon>
        <taxon>Viridiplantae</taxon>
        <taxon>Streptophyta</taxon>
        <taxon>Embryophyta</taxon>
        <taxon>Tracheophyta</taxon>
        <taxon>Spermatophyta</taxon>
        <taxon>Magnoliopsida</taxon>
        <taxon>Liliopsida</taxon>
        <taxon>Poales</taxon>
        <taxon>Poaceae</taxon>
        <taxon>PACMAD clade</taxon>
        <taxon>Arundinoideae</taxon>
        <taxon>Arundineae</taxon>
        <taxon>Arundo</taxon>
    </lineage>
</organism>
<proteinExistence type="predicted"/>
<evidence type="ECO:0000313" key="1">
    <source>
        <dbReference type="EMBL" id="JAE07383.1"/>
    </source>
</evidence>
<dbReference type="AlphaFoldDB" id="A0A0A9FGH8"/>
<sequence>MSNFRYFLFPTLYQKMHYKHLLDKKITACHEATDIRQEINITSVYATSSVLFCSPNKC</sequence>
<name>A0A0A9FGH8_ARUDO</name>
<reference evidence="1" key="1">
    <citation type="submission" date="2014-09" db="EMBL/GenBank/DDBJ databases">
        <authorList>
            <person name="Magalhaes I.L.F."/>
            <person name="Oliveira U."/>
            <person name="Santos F.R."/>
            <person name="Vidigal T.H.D.A."/>
            <person name="Brescovit A.D."/>
            <person name="Santos A.J."/>
        </authorList>
    </citation>
    <scope>NUCLEOTIDE SEQUENCE</scope>
    <source>
        <tissue evidence="1">Shoot tissue taken approximately 20 cm above the soil surface</tissue>
    </source>
</reference>